<dbReference type="SMART" id="SM00342">
    <property type="entry name" value="HTH_ARAC"/>
    <property type="match status" value="1"/>
</dbReference>
<dbReference type="STRING" id="519424.AZF04_14875"/>
<protein>
    <recommendedName>
        <fullName evidence="4">HTH araC/xylS-type domain-containing protein</fullName>
    </recommendedName>
</protein>
<reference evidence="5" key="1">
    <citation type="submission" date="2016-02" db="EMBL/GenBank/DDBJ databases">
        <title>Genome sequence of Bacillus trypoxylicola KCTC 13244(T).</title>
        <authorList>
            <person name="Jeong H."/>
            <person name="Park S.-H."/>
            <person name="Choi S.-K."/>
        </authorList>
    </citation>
    <scope>NUCLEOTIDE SEQUENCE [LARGE SCALE GENOMIC DNA]</scope>
    <source>
        <strain evidence="5">KCTC 13244</strain>
    </source>
</reference>
<organism evidence="5 6">
    <name type="scientific">Alkalihalobacillus trypoxylicola</name>
    <dbReference type="NCBI Taxonomy" id="519424"/>
    <lineage>
        <taxon>Bacteria</taxon>
        <taxon>Bacillati</taxon>
        <taxon>Bacillota</taxon>
        <taxon>Bacilli</taxon>
        <taxon>Bacillales</taxon>
        <taxon>Bacillaceae</taxon>
        <taxon>Alkalihalobacillus</taxon>
    </lineage>
</organism>
<keyword evidence="2" id="KW-0238">DNA-binding</keyword>
<dbReference type="AlphaFoldDB" id="A0A162EZH8"/>
<dbReference type="Gene3D" id="1.10.10.60">
    <property type="entry name" value="Homeodomain-like"/>
    <property type="match status" value="2"/>
</dbReference>
<dbReference type="InterPro" id="IPR003313">
    <property type="entry name" value="AraC-bd"/>
</dbReference>
<evidence type="ECO:0000313" key="5">
    <source>
        <dbReference type="EMBL" id="KYG34111.1"/>
    </source>
</evidence>
<dbReference type="InterPro" id="IPR018060">
    <property type="entry name" value="HTH_AraC"/>
</dbReference>
<dbReference type="InterPro" id="IPR018062">
    <property type="entry name" value="HTH_AraC-typ_CS"/>
</dbReference>
<dbReference type="EMBL" id="LTAO01000003">
    <property type="protein sequence ID" value="KYG34111.1"/>
    <property type="molecule type" value="Genomic_DNA"/>
</dbReference>
<accession>A0A162EZH8</accession>
<feature type="domain" description="HTH araC/xylS-type" evidence="4">
    <location>
        <begin position="195"/>
        <end position="293"/>
    </location>
</feature>
<comment type="caution">
    <text evidence="5">The sequence shown here is derived from an EMBL/GenBank/DDBJ whole genome shotgun (WGS) entry which is preliminary data.</text>
</comment>
<dbReference type="GO" id="GO:0003700">
    <property type="term" value="F:DNA-binding transcription factor activity"/>
    <property type="evidence" value="ECO:0007669"/>
    <property type="project" value="InterPro"/>
</dbReference>
<gene>
    <name evidence="5" type="ORF">AZF04_14875</name>
</gene>
<dbReference type="PANTHER" id="PTHR43280:SF2">
    <property type="entry name" value="HTH-TYPE TRANSCRIPTIONAL REGULATOR EXSA"/>
    <property type="match status" value="1"/>
</dbReference>
<dbReference type="GO" id="GO:0043565">
    <property type="term" value="F:sequence-specific DNA binding"/>
    <property type="evidence" value="ECO:0007669"/>
    <property type="project" value="InterPro"/>
</dbReference>
<evidence type="ECO:0000259" key="4">
    <source>
        <dbReference type="PROSITE" id="PS01124"/>
    </source>
</evidence>
<keyword evidence="6" id="KW-1185">Reference proteome</keyword>
<dbReference type="Proteomes" id="UP000075806">
    <property type="component" value="Unassembled WGS sequence"/>
</dbReference>
<keyword evidence="1" id="KW-0805">Transcription regulation</keyword>
<dbReference type="SUPFAM" id="SSF51215">
    <property type="entry name" value="Regulatory protein AraC"/>
    <property type="match status" value="1"/>
</dbReference>
<keyword evidence="3" id="KW-0804">Transcription</keyword>
<dbReference type="Pfam" id="PF02311">
    <property type="entry name" value="AraC_binding"/>
    <property type="match status" value="1"/>
</dbReference>
<dbReference type="InterPro" id="IPR009057">
    <property type="entry name" value="Homeodomain-like_sf"/>
</dbReference>
<evidence type="ECO:0000256" key="2">
    <source>
        <dbReference type="ARBA" id="ARBA00023125"/>
    </source>
</evidence>
<dbReference type="Pfam" id="PF12833">
    <property type="entry name" value="HTH_18"/>
    <property type="match status" value="1"/>
</dbReference>
<name>A0A162EZH8_9BACI</name>
<proteinExistence type="predicted"/>
<sequence length="302" mass="36007">MKNFIKADVYNPIDFISAGQLMTTERWKHMKRKHEDIYVAIINLNDVVYIEQNDCKYEIKPGEVFFLLPNQLHQGYQFSNIGTSYYWIHFCFRSLVSMKTKRDIHKEIIQKNNSKKNSLSFAEYSTIYLPVHSRPLQIERVHILTKQILDLTKSHQFNQRSLHFLATALLIEISEQTIQHFIKPVMKSRAETKMEPIMEWIHIHQMYPITVSQIAEHFNYNSDYLSRIFKNCTGMNLQEYIHKLKIEKAKELLIRTNESIKVISYAVGINDEKYFMKLFKKHEKVTPSEFRAAYFRLLMNNN</sequence>
<dbReference type="PANTHER" id="PTHR43280">
    <property type="entry name" value="ARAC-FAMILY TRANSCRIPTIONAL REGULATOR"/>
    <property type="match status" value="1"/>
</dbReference>
<evidence type="ECO:0000313" key="6">
    <source>
        <dbReference type="Proteomes" id="UP000075806"/>
    </source>
</evidence>
<evidence type="ECO:0000256" key="3">
    <source>
        <dbReference type="ARBA" id="ARBA00023163"/>
    </source>
</evidence>
<dbReference type="SUPFAM" id="SSF46689">
    <property type="entry name" value="Homeodomain-like"/>
    <property type="match status" value="2"/>
</dbReference>
<evidence type="ECO:0000256" key="1">
    <source>
        <dbReference type="ARBA" id="ARBA00023015"/>
    </source>
</evidence>
<dbReference type="PROSITE" id="PS00041">
    <property type="entry name" value="HTH_ARAC_FAMILY_1"/>
    <property type="match status" value="1"/>
</dbReference>
<dbReference type="OrthoDB" id="192171at2"/>
<dbReference type="PROSITE" id="PS01124">
    <property type="entry name" value="HTH_ARAC_FAMILY_2"/>
    <property type="match status" value="1"/>
</dbReference>
<dbReference type="InterPro" id="IPR037923">
    <property type="entry name" value="HTH-like"/>
</dbReference>
<dbReference type="RefSeq" id="WP_061947614.1">
    <property type="nucleotide sequence ID" value="NZ_LTAO01000003.1"/>
</dbReference>